<dbReference type="RefSeq" id="YP_009036035.1">
    <property type="nucleotide sequence ID" value="NC_024210.1"/>
</dbReference>
<evidence type="ECO:0000256" key="1">
    <source>
        <dbReference type="ARBA" id="ARBA00004328"/>
    </source>
</evidence>
<name>A0A023ZTU4_9CAUD</name>
<protein>
    <submittedName>
        <fullName evidence="5">Putative tail fiber protein</fullName>
    </submittedName>
</protein>
<feature type="domain" description="Tail spike TSP1/Gp66 N-terminal" evidence="4">
    <location>
        <begin position="192"/>
        <end position="247"/>
    </location>
</feature>
<gene>
    <name evidence="5" type="primary">e41c_0036</name>
</gene>
<dbReference type="InterPro" id="IPR012334">
    <property type="entry name" value="Pectin_lyas_fold"/>
</dbReference>
<evidence type="ECO:0000256" key="3">
    <source>
        <dbReference type="SAM" id="MobiDB-lite"/>
    </source>
</evidence>
<keyword evidence="6" id="KW-1185">Reference proteome</keyword>
<dbReference type="Proteomes" id="UP000024438">
    <property type="component" value="Segment"/>
</dbReference>
<evidence type="ECO:0000259" key="4">
    <source>
        <dbReference type="Pfam" id="PF18668"/>
    </source>
</evidence>
<comment type="subcellular location">
    <subcellularLocation>
        <location evidence="1">Virion</location>
    </subcellularLocation>
</comment>
<sequence>MLFYKWRIYIMAIYDAGTASLAADGTVTGVGTTWRQPLTLIRVGATMIFNTTPTTIVTIAEILSDTEIRVFNDKGFTAPAGTQYSILAHDGITVQGLAQDVAETLRYYQSRETEVAAAVDAFNQFDSDSFQQSVNNVNMQSQQVAVDAAQVSSDKDQASSDRQLAESSANSASSSATIASSAAASVSSALVVDFSNGGEINSRTQPAIYFNDNHVSVYYWSGSVPKSIPQNSSPQSTGGIGVGFWIQQDYTRRFESVSAMTNSARIYDLEVVYCDSYIGGLGYGGGFFVCKPESSLSYGLSSGLVFESSTGYYWERICSGELSPCELGAIKSSTSDSTTQIQQILDSGLALKLNSDYMASNLVMRNKSCSIIGFGKHKSRITQLSSSIGSLIEVSDSCSLIHIEGIALYGTGAQQDTAFTDGTAGIYIPTPTGLSTNYPFNAGADPRRDLTIRNTHIAGFDVYGIFVAAGNYSPVLDDVLIQHIKKDGLINETTDFTWNNIQVNTCGRNCLILRNAGNCRIVGGKFIWSGWSPYNELDDAYGILVDNCQNITMSAIEAQDCGGDGVRIVNSRNVVFNGLNSNRNSINSNYRDYNVSFSNSSVRIYGFVGLNYVSNNGDGRPTSAGNFRFLDSRSDVVIDGVVESGYFGPNFSGDTNYVSEYSGNLKINGLIDKRKTRIKPANDTSAFDGVSNTPVFAAAASSVGQQYWLRLSQANKDKIICTGFDPSLGFTATCNISPTITVAEDFNLMAIGTGFGVNSNALYLQYNVMASGEHSVSLLISASGETRVLSGVLPVSSRMVNGGIYNIALGFDVSGKIWWSILNLNTGFRIRRSFDSQYIDIDVRPILTTAGNYVTMYSGQGGGDVACSGYGFGVYVGGYSDESDYCASRYYSLKGGVDLTKQSVSLSLNGDVTSQ</sequence>
<dbReference type="InterPro" id="IPR040775">
    <property type="entry name" value="Tail_spike_N"/>
</dbReference>
<keyword evidence="2" id="KW-0946">Virion</keyword>
<dbReference type="Pfam" id="PF18668">
    <property type="entry name" value="Tail_spike_N"/>
    <property type="match status" value="1"/>
</dbReference>
<dbReference type="GO" id="GO:0051701">
    <property type="term" value="P:biological process involved in interaction with host"/>
    <property type="evidence" value="ECO:0007669"/>
    <property type="project" value="UniProtKB-ARBA"/>
</dbReference>
<dbReference type="OrthoDB" id="338at10239"/>
<dbReference type="InterPro" id="IPR006626">
    <property type="entry name" value="PbH1"/>
</dbReference>
<dbReference type="Gene3D" id="2.10.10.80">
    <property type="match status" value="1"/>
</dbReference>
<dbReference type="SMART" id="SM00710">
    <property type="entry name" value="PbH1"/>
    <property type="match status" value="4"/>
</dbReference>
<proteinExistence type="predicted"/>
<dbReference type="GO" id="GO:0019058">
    <property type="term" value="P:viral life cycle"/>
    <property type="evidence" value="ECO:0007669"/>
    <property type="project" value="UniProtKB-ARBA"/>
</dbReference>
<dbReference type="SUPFAM" id="SSF51126">
    <property type="entry name" value="Pectin lyase-like"/>
    <property type="match status" value="1"/>
</dbReference>
<dbReference type="InterPro" id="IPR011050">
    <property type="entry name" value="Pectin_lyase_fold/virulence"/>
</dbReference>
<dbReference type="Gene3D" id="2.160.20.10">
    <property type="entry name" value="Single-stranded right-handed beta-helix, Pectin lyase-like"/>
    <property type="match status" value="1"/>
</dbReference>
<feature type="region of interest" description="Disordered" evidence="3">
    <location>
        <begin position="151"/>
        <end position="170"/>
    </location>
</feature>
<evidence type="ECO:0000313" key="5">
    <source>
        <dbReference type="EMBL" id="AHY83186.1"/>
    </source>
</evidence>
<dbReference type="EMBL" id="KJ668713">
    <property type="protein sequence ID" value="AHY83186.1"/>
    <property type="molecule type" value="Genomic_DNA"/>
</dbReference>
<dbReference type="GO" id="GO:0044423">
    <property type="term" value="C:virion component"/>
    <property type="evidence" value="ECO:0007669"/>
    <property type="project" value="UniProtKB-KW"/>
</dbReference>
<organism evidence="5 6">
    <name type="scientific">Escherichia phage e4/1c</name>
    <dbReference type="NCBI Taxonomy" id="1495286"/>
    <lineage>
        <taxon>Viruses</taxon>
        <taxon>Duplodnaviria</taxon>
        <taxon>Heunggongvirae</taxon>
        <taxon>Uroviricota</taxon>
        <taxon>Caudoviricetes</taxon>
        <taxon>Drexlerviridae</taxon>
        <taxon>Rogunavirinae</taxon>
        <taxon>Rogunavirus</taxon>
        <taxon>Rogunavirus E41c</taxon>
    </lineage>
</organism>
<dbReference type="KEGG" id="vg:19525672"/>
<evidence type="ECO:0000313" key="6">
    <source>
        <dbReference type="Proteomes" id="UP000024438"/>
    </source>
</evidence>
<reference evidence="5 6" key="1">
    <citation type="submission" date="2014-04" db="EMBL/GenBank/DDBJ databases">
        <title>Complete genome sequence of e4/1c, an Escherichia coli O157:H7-specific phage with proven potential as a biocontrol agent.</title>
        <authorList>
            <person name="McAuliffe O."/>
            <person name="Coffey B."/>
            <person name="Casey A."/>
            <person name="O'Sullivan O."/>
            <person name="Coffey A."/>
            <person name="Ross P."/>
        </authorList>
    </citation>
    <scope>NUCLEOTIDE SEQUENCE [LARGE SCALE GENOMIC DNA]</scope>
</reference>
<evidence type="ECO:0000256" key="2">
    <source>
        <dbReference type="ARBA" id="ARBA00022844"/>
    </source>
</evidence>
<accession>A0A023ZTU4</accession>